<keyword evidence="2" id="KW-1185">Reference proteome</keyword>
<proteinExistence type="predicted"/>
<sequence>MNELINYQVSRVRAIKGAHVLWEGVAILATVLVGKIHHSFGSFQKLGAVAGVDFPKDDGSCGQGGGRLAGHVRARFAWGHAVGSPVGVHVLGPLPALVVSLFGPGVGALKEVVGGPADGNSCGDQLGAQALAVVDDAPGEHGGGEGHGEVEFDVVPRVVISAHQSGIASPGEVLMHALEAAGPLPLEEQKGFLQGATVVVGPVHG</sequence>
<accession>A0A5A7P4P9</accession>
<gene>
    <name evidence="1" type="ORF">STAS_03332</name>
</gene>
<protein>
    <submittedName>
        <fullName evidence="1">GTPase Der</fullName>
    </submittedName>
</protein>
<dbReference type="EMBL" id="BKCP01002002">
    <property type="protein sequence ID" value="GER27617.1"/>
    <property type="molecule type" value="Genomic_DNA"/>
</dbReference>
<organism evidence="1 2">
    <name type="scientific">Striga asiatica</name>
    <name type="common">Asiatic witchweed</name>
    <name type="synonym">Buchnera asiatica</name>
    <dbReference type="NCBI Taxonomy" id="4170"/>
    <lineage>
        <taxon>Eukaryota</taxon>
        <taxon>Viridiplantae</taxon>
        <taxon>Streptophyta</taxon>
        <taxon>Embryophyta</taxon>
        <taxon>Tracheophyta</taxon>
        <taxon>Spermatophyta</taxon>
        <taxon>Magnoliopsida</taxon>
        <taxon>eudicotyledons</taxon>
        <taxon>Gunneridae</taxon>
        <taxon>Pentapetalae</taxon>
        <taxon>asterids</taxon>
        <taxon>lamiids</taxon>
        <taxon>Lamiales</taxon>
        <taxon>Orobanchaceae</taxon>
        <taxon>Buchnereae</taxon>
        <taxon>Striga</taxon>
    </lineage>
</organism>
<name>A0A5A7P4P9_STRAF</name>
<evidence type="ECO:0000313" key="1">
    <source>
        <dbReference type="EMBL" id="GER27617.1"/>
    </source>
</evidence>
<evidence type="ECO:0000313" key="2">
    <source>
        <dbReference type="Proteomes" id="UP000325081"/>
    </source>
</evidence>
<dbReference type="Proteomes" id="UP000325081">
    <property type="component" value="Unassembled WGS sequence"/>
</dbReference>
<dbReference type="AlphaFoldDB" id="A0A5A7P4P9"/>
<reference evidence="2" key="1">
    <citation type="journal article" date="2019" name="Curr. Biol.">
        <title>Genome Sequence of Striga asiatica Provides Insight into the Evolution of Plant Parasitism.</title>
        <authorList>
            <person name="Yoshida S."/>
            <person name="Kim S."/>
            <person name="Wafula E.K."/>
            <person name="Tanskanen J."/>
            <person name="Kim Y.M."/>
            <person name="Honaas L."/>
            <person name="Yang Z."/>
            <person name="Spallek T."/>
            <person name="Conn C.E."/>
            <person name="Ichihashi Y."/>
            <person name="Cheong K."/>
            <person name="Cui S."/>
            <person name="Der J.P."/>
            <person name="Gundlach H."/>
            <person name="Jiao Y."/>
            <person name="Hori C."/>
            <person name="Ishida J.K."/>
            <person name="Kasahara H."/>
            <person name="Kiba T."/>
            <person name="Kim M.S."/>
            <person name="Koo N."/>
            <person name="Laohavisit A."/>
            <person name="Lee Y.H."/>
            <person name="Lumba S."/>
            <person name="McCourt P."/>
            <person name="Mortimer J.C."/>
            <person name="Mutuku J.M."/>
            <person name="Nomura T."/>
            <person name="Sasaki-Sekimoto Y."/>
            <person name="Seto Y."/>
            <person name="Wang Y."/>
            <person name="Wakatake T."/>
            <person name="Sakakibara H."/>
            <person name="Demura T."/>
            <person name="Yamaguchi S."/>
            <person name="Yoneyama K."/>
            <person name="Manabe R.I."/>
            <person name="Nelson D.C."/>
            <person name="Schulman A.H."/>
            <person name="Timko M.P."/>
            <person name="dePamphilis C.W."/>
            <person name="Choi D."/>
            <person name="Shirasu K."/>
        </authorList>
    </citation>
    <scope>NUCLEOTIDE SEQUENCE [LARGE SCALE GENOMIC DNA]</scope>
    <source>
        <strain evidence="2">cv. UVA1</strain>
    </source>
</reference>
<comment type="caution">
    <text evidence="1">The sequence shown here is derived from an EMBL/GenBank/DDBJ whole genome shotgun (WGS) entry which is preliminary data.</text>
</comment>